<dbReference type="SUPFAM" id="SSF53756">
    <property type="entry name" value="UDP-Glycosyltransferase/glycogen phosphorylase"/>
    <property type="match status" value="1"/>
</dbReference>
<dbReference type="GO" id="GO:0016757">
    <property type="term" value="F:glycosyltransferase activity"/>
    <property type="evidence" value="ECO:0007669"/>
    <property type="project" value="TreeGrafter"/>
</dbReference>
<dbReference type="PANTHER" id="PTHR46401:SF2">
    <property type="entry name" value="GLYCOSYLTRANSFERASE WBBK-RELATED"/>
    <property type="match status" value="1"/>
</dbReference>
<reference evidence="2" key="1">
    <citation type="submission" date="2014-08" db="EMBL/GenBank/DDBJ databases">
        <authorList>
            <person name="Wibberg D."/>
        </authorList>
    </citation>
    <scope>NUCLEOTIDE SEQUENCE</scope>
</reference>
<proteinExistence type="predicted"/>
<name>A0A090I1D3_METFO</name>
<protein>
    <submittedName>
        <fullName evidence="2">Uncharacterized protein</fullName>
    </submittedName>
</protein>
<keyword evidence="1" id="KW-0808">Transferase</keyword>
<evidence type="ECO:0000256" key="1">
    <source>
        <dbReference type="ARBA" id="ARBA00022679"/>
    </source>
</evidence>
<dbReference type="RefSeq" id="WP_048071936.1">
    <property type="nucleotide sequence ID" value="NZ_JARVXG010000041.1"/>
</dbReference>
<gene>
    <name evidence="2" type="ORF">DSM1535_0255</name>
</gene>
<dbReference type="PATRIC" id="fig|2162.9.peg.267"/>
<dbReference type="Gene3D" id="3.40.50.2000">
    <property type="entry name" value="Glycogen Phosphorylase B"/>
    <property type="match status" value="2"/>
</dbReference>
<sequence length="361" mass="42294">MIYIVSLQYSPVFKSLCFALGNQLEEKGMKVKYILSSHYEWMVSKNRNIKFIGNSKDIATILHDSINYRNFNRIKKLVLTDKPQWVYFFNIHPFFNNYIARLVNKYGGTVIQHIHEPYVENKNHYGTFQKRWLYLFEYIQGNILKKCDVVILSSQEACGLFNKRYSGFKGKKIIIPLLYEDLGKDLIHSERKYLNFIGPPVTAKNPEKFLEIVSNSRSMGFNFLIISREKINDKKYYQYDNLEVFQNEKISDNSLGNFMKKSILTITPYKTARQSAVVATAFMYGTPVLATNIGGLNESIIHKKTGYLVDIDSDISEWVNGLVYIKNNIKRLSKDSRDFFEKNYSEINWPKYFKEVFEISD</sequence>
<accession>A0A090I1D3</accession>
<evidence type="ECO:0000313" key="2">
    <source>
        <dbReference type="EMBL" id="CEA12619.1"/>
    </source>
</evidence>
<dbReference type="AlphaFoldDB" id="A0A090I1D3"/>
<organism evidence="2">
    <name type="scientific">Methanobacterium formicicum</name>
    <dbReference type="NCBI Taxonomy" id="2162"/>
    <lineage>
        <taxon>Archaea</taxon>
        <taxon>Methanobacteriati</taxon>
        <taxon>Methanobacteriota</taxon>
        <taxon>Methanomada group</taxon>
        <taxon>Methanobacteria</taxon>
        <taxon>Methanobacteriales</taxon>
        <taxon>Methanobacteriaceae</taxon>
        <taxon>Methanobacterium</taxon>
    </lineage>
</organism>
<dbReference type="KEGG" id="mfi:DSM1535_0255"/>
<dbReference type="Pfam" id="PF13692">
    <property type="entry name" value="Glyco_trans_1_4"/>
    <property type="match status" value="1"/>
</dbReference>
<dbReference type="PANTHER" id="PTHR46401">
    <property type="entry name" value="GLYCOSYLTRANSFERASE WBBK-RELATED"/>
    <property type="match status" value="1"/>
</dbReference>
<dbReference type="EMBL" id="LN515531">
    <property type="protein sequence ID" value="CEA12619.1"/>
    <property type="molecule type" value="Genomic_DNA"/>
</dbReference>
<dbReference type="CDD" id="cd03801">
    <property type="entry name" value="GT4_PimA-like"/>
    <property type="match status" value="1"/>
</dbReference>